<reference evidence="2 3" key="1">
    <citation type="submission" date="2015-09" db="EMBL/GenBank/DDBJ databases">
        <authorList>
            <consortium name="Swine Surveillance"/>
        </authorList>
    </citation>
    <scope>NUCLEOTIDE SEQUENCE [LARGE SCALE GENOMIC DNA]</scope>
    <source>
        <strain evidence="2 3">CECT 8399</strain>
    </source>
</reference>
<dbReference type="EMBL" id="CYSR01000012">
    <property type="protein sequence ID" value="CUH99349.1"/>
    <property type="molecule type" value="Genomic_DNA"/>
</dbReference>
<feature type="domain" description="MvaI/BcnI restriction endonuclease" evidence="1">
    <location>
        <begin position="181"/>
        <end position="427"/>
    </location>
</feature>
<dbReference type="AlphaFoldDB" id="A0A0P1H895"/>
<evidence type="ECO:0000313" key="3">
    <source>
        <dbReference type="Proteomes" id="UP000051326"/>
    </source>
</evidence>
<proteinExistence type="predicted"/>
<evidence type="ECO:0000313" key="2">
    <source>
        <dbReference type="EMBL" id="CUH99349.1"/>
    </source>
</evidence>
<evidence type="ECO:0000259" key="1">
    <source>
        <dbReference type="Pfam" id="PF15515"/>
    </source>
</evidence>
<dbReference type="RefSeq" id="WP_058285513.1">
    <property type="nucleotide sequence ID" value="NZ_CYSR01000012.1"/>
</dbReference>
<dbReference type="InterPro" id="IPR029127">
    <property type="entry name" value="MvaI_BcnI"/>
</dbReference>
<name>A0A0P1H895_9RHOB</name>
<dbReference type="InterPro" id="IPR043004">
    <property type="entry name" value="MvaI_BcnI_cat"/>
</dbReference>
<dbReference type="Gene3D" id="3.40.210.20">
    <property type="entry name" value="MvaI/BcnI restriction endonuclease, catalytic domain"/>
    <property type="match status" value="1"/>
</dbReference>
<sequence length="437" mass="48668">MFTSLSNLIRAMQDAGAKRFYAKRLAPNDNSKNQLYLGGGFDALNIIPHGDIETDFSPKAGSVRRRDKAPVEFYWIDSQGSVRAPHAQLILYPKYPEVRMSGFLKNAGHAPSELMTSRDEGRVMFFGVSSEGRVFGYVDAIGSDIVAELDAQGEFPSEGVFSNITRMATTASRDPREILLEALRNVHGKGWIPGQRLHSDGILRPYSAQNGGGYTLEAELGIIPNGIAEPDFFGWEIKQYSVRNFDKFRATSPVTLMTPEPTSGVYVENFPSFMNDFGYDDTKGRPGRRNFGGIYRCGAAAHARTSVRMIVEGYDPKRGKIDDMGGNILLVTPDDRVAAGWEFKNLLNHWNRKHAQAAYLPSLSSGSPRKYHYADRVQLGQGTDFFRFMRLISQGGIYLDPAVKVENGKQKKRNQFRVSHTDLPDLYQSFGTLALAP</sequence>
<accession>A0A0P1H895</accession>
<protein>
    <recommendedName>
        <fullName evidence="1">MvaI/BcnI restriction endonuclease domain-containing protein</fullName>
    </recommendedName>
</protein>
<organism evidence="2 3">
    <name type="scientific">Leisingera aquaemixtae</name>
    <dbReference type="NCBI Taxonomy" id="1396826"/>
    <lineage>
        <taxon>Bacteria</taxon>
        <taxon>Pseudomonadati</taxon>
        <taxon>Pseudomonadota</taxon>
        <taxon>Alphaproteobacteria</taxon>
        <taxon>Rhodobacterales</taxon>
        <taxon>Roseobacteraceae</taxon>
        <taxon>Leisingera</taxon>
    </lineage>
</organism>
<dbReference type="STRING" id="1396826.PHA8399_01467"/>
<gene>
    <name evidence="2" type="ORF">PHA8399_01467</name>
</gene>
<dbReference type="Proteomes" id="UP000051326">
    <property type="component" value="Unassembled WGS sequence"/>
</dbReference>
<dbReference type="Pfam" id="PF15515">
    <property type="entry name" value="MvaI_BcnI"/>
    <property type="match status" value="1"/>
</dbReference>